<feature type="transmembrane region" description="Helical" evidence="1">
    <location>
        <begin position="70"/>
        <end position="93"/>
    </location>
</feature>
<dbReference type="Proteomes" id="UP001528912">
    <property type="component" value="Unassembled WGS sequence"/>
</dbReference>
<accession>A0ABT6CBH5</accession>
<dbReference type="RefSeq" id="WP_275238123.1">
    <property type="nucleotide sequence ID" value="NZ_JARFJC010000021.1"/>
</dbReference>
<name>A0ABT6CBH5_9MICO</name>
<protein>
    <submittedName>
        <fullName evidence="2">GlsB/YeaQ/YmgE family stress response membrane protein</fullName>
    </submittedName>
</protein>
<gene>
    <name evidence="2" type="ORF">P4R38_15890</name>
</gene>
<keyword evidence="1" id="KW-0812">Transmembrane</keyword>
<proteinExistence type="predicted"/>
<reference evidence="2 3" key="1">
    <citation type="submission" date="2023-03" db="EMBL/GenBank/DDBJ databases">
        <title>YIM 133296 draft genome.</title>
        <authorList>
            <person name="Xiong L."/>
        </authorList>
    </citation>
    <scope>NUCLEOTIDE SEQUENCE [LARGE SCALE GENOMIC DNA]</scope>
    <source>
        <strain evidence="2 3">YIM 133296</strain>
    </source>
</reference>
<evidence type="ECO:0000256" key="1">
    <source>
        <dbReference type="SAM" id="Phobius"/>
    </source>
</evidence>
<evidence type="ECO:0000313" key="2">
    <source>
        <dbReference type="EMBL" id="MDF8265727.1"/>
    </source>
</evidence>
<feature type="transmembrane region" description="Helical" evidence="1">
    <location>
        <begin position="6"/>
        <end position="23"/>
    </location>
</feature>
<organism evidence="2 3">
    <name type="scientific">Luteipulveratus flavus</name>
    <dbReference type="NCBI Taxonomy" id="3031728"/>
    <lineage>
        <taxon>Bacteria</taxon>
        <taxon>Bacillati</taxon>
        <taxon>Actinomycetota</taxon>
        <taxon>Actinomycetes</taxon>
        <taxon>Micrococcales</taxon>
        <taxon>Dermacoccaceae</taxon>
        <taxon>Luteipulveratus</taxon>
    </lineage>
</organism>
<dbReference type="EMBL" id="JAROAV010000038">
    <property type="protein sequence ID" value="MDF8265727.1"/>
    <property type="molecule type" value="Genomic_DNA"/>
</dbReference>
<evidence type="ECO:0000313" key="3">
    <source>
        <dbReference type="Proteomes" id="UP001528912"/>
    </source>
</evidence>
<feature type="transmembrane region" description="Helical" evidence="1">
    <location>
        <begin position="30"/>
        <end position="50"/>
    </location>
</feature>
<keyword evidence="1" id="KW-0472">Membrane</keyword>
<comment type="caution">
    <text evidence="2">The sequence shown here is derived from an EMBL/GenBank/DDBJ whole genome shotgun (WGS) entry which is preliminary data.</text>
</comment>
<sequence>MIENIIIWLVIGLVVGVLGRLILPGRASVGWVPTIGIGIVAALVGGWLSYRVLHVDDSDYRPFGFEGDGWIAWVPMIISVVLAAVGISLYAGSAGRGHRRARR</sequence>
<keyword evidence="1" id="KW-1133">Transmembrane helix</keyword>
<keyword evidence="3" id="KW-1185">Reference proteome</keyword>